<evidence type="ECO:0000256" key="1">
    <source>
        <dbReference type="ARBA" id="ARBA00004141"/>
    </source>
</evidence>
<feature type="region of interest" description="Disordered" evidence="12">
    <location>
        <begin position="233"/>
        <end position="269"/>
    </location>
</feature>
<dbReference type="InterPro" id="IPR003593">
    <property type="entry name" value="AAA+_ATPase"/>
</dbReference>
<feature type="transmembrane region" description="Helical" evidence="11">
    <location>
        <begin position="411"/>
        <end position="433"/>
    </location>
</feature>
<evidence type="ECO:0000256" key="3">
    <source>
        <dbReference type="ARBA" id="ARBA00005417"/>
    </source>
</evidence>
<evidence type="ECO:0000259" key="13">
    <source>
        <dbReference type="PROSITE" id="PS50893"/>
    </source>
</evidence>
<evidence type="ECO:0000259" key="14">
    <source>
        <dbReference type="PROSITE" id="PS51012"/>
    </source>
</evidence>
<dbReference type="GO" id="GO:0046677">
    <property type="term" value="P:response to antibiotic"/>
    <property type="evidence" value="ECO:0007669"/>
    <property type="project" value="UniProtKB-KW"/>
</dbReference>
<evidence type="ECO:0000256" key="8">
    <source>
        <dbReference type="ARBA" id="ARBA00022989"/>
    </source>
</evidence>
<comment type="caution">
    <text evidence="11">Lacks conserved residue(s) required for the propagation of feature annotation.</text>
</comment>
<dbReference type="PROSITE" id="PS51012">
    <property type="entry name" value="ABC_TM2"/>
    <property type="match status" value="1"/>
</dbReference>
<accession>A0A1H2G574</accession>
<keyword evidence="6" id="KW-0547">Nucleotide-binding</keyword>
<comment type="subcellular location">
    <subcellularLocation>
        <location evidence="11">Cell membrane</location>
        <topology evidence="11">Multi-pass membrane protein</topology>
    </subcellularLocation>
    <subcellularLocation>
        <location evidence="2">Cell membrane</location>
        <topology evidence="2">Peripheral membrane protein</topology>
    </subcellularLocation>
    <subcellularLocation>
        <location evidence="1">Membrane</location>
        <topology evidence="1">Multi-pass membrane protein</topology>
    </subcellularLocation>
</comment>
<keyword evidence="11" id="KW-1003">Cell membrane</keyword>
<dbReference type="RefSeq" id="WP_063932660.1">
    <property type="nucleotide sequence ID" value="NZ_LBMC01000083.1"/>
</dbReference>
<dbReference type="PANTHER" id="PTHR42711">
    <property type="entry name" value="ABC TRANSPORTER ATP-BINDING PROTEIN"/>
    <property type="match status" value="1"/>
</dbReference>
<feature type="compositionally biased region" description="Basic residues" evidence="12">
    <location>
        <begin position="250"/>
        <end position="266"/>
    </location>
</feature>
<feature type="domain" description="ABC transmembrane type-2" evidence="14">
    <location>
        <begin position="293"/>
        <end position="523"/>
    </location>
</feature>
<evidence type="ECO:0000256" key="12">
    <source>
        <dbReference type="SAM" id="MobiDB-lite"/>
    </source>
</evidence>
<feature type="transmembrane region" description="Helical" evidence="11">
    <location>
        <begin position="331"/>
        <end position="353"/>
    </location>
</feature>
<feature type="domain" description="ABC transporter" evidence="13">
    <location>
        <begin position="6"/>
        <end position="240"/>
    </location>
</feature>
<protein>
    <recommendedName>
        <fullName evidence="11">Transport permease protein</fullName>
    </recommendedName>
</protein>
<dbReference type="SMART" id="SM00382">
    <property type="entry name" value="AAA"/>
    <property type="match status" value="1"/>
</dbReference>
<comment type="similarity">
    <text evidence="3">Belongs to the ABC transporter superfamily.</text>
</comment>
<feature type="transmembrane region" description="Helical" evidence="11">
    <location>
        <begin position="440"/>
        <end position="460"/>
    </location>
</feature>
<comment type="similarity">
    <text evidence="11">Belongs to the ABC-2 integral membrane protein family.</text>
</comment>
<dbReference type="InterPro" id="IPR017871">
    <property type="entry name" value="ABC_transporter-like_CS"/>
</dbReference>
<evidence type="ECO:0000256" key="5">
    <source>
        <dbReference type="ARBA" id="ARBA00022692"/>
    </source>
</evidence>
<dbReference type="InterPro" id="IPR003439">
    <property type="entry name" value="ABC_transporter-like_ATP-bd"/>
</dbReference>
<gene>
    <name evidence="15" type="ORF">SAMN04488563_0298</name>
</gene>
<dbReference type="PANTHER" id="PTHR42711:SF5">
    <property type="entry name" value="ABC TRANSPORTER ATP-BINDING PROTEIN NATA"/>
    <property type="match status" value="1"/>
</dbReference>
<keyword evidence="9 11" id="KW-0472">Membrane</keyword>
<organism evidence="15 16">
    <name type="scientific">Jiangella alkaliphila</name>
    <dbReference type="NCBI Taxonomy" id="419479"/>
    <lineage>
        <taxon>Bacteria</taxon>
        <taxon>Bacillati</taxon>
        <taxon>Actinomycetota</taxon>
        <taxon>Actinomycetes</taxon>
        <taxon>Jiangellales</taxon>
        <taxon>Jiangellaceae</taxon>
        <taxon>Jiangella</taxon>
    </lineage>
</organism>
<feature type="transmembrane region" description="Helical" evidence="11">
    <location>
        <begin position="497"/>
        <end position="517"/>
    </location>
</feature>
<keyword evidence="4 11" id="KW-0813">Transport</keyword>
<evidence type="ECO:0000256" key="2">
    <source>
        <dbReference type="ARBA" id="ARBA00004202"/>
    </source>
</evidence>
<dbReference type="Proteomes" id="UP000182977">
    <property type="component" value="Chromosome I"/>
</dbReference>
<dbReference type="AlphaFoldDB" id="A0A1H2G574"/>
<keyword evidence="8 11" id="KW-1133">Transmembrane helix</keyword>
<dbReference type="Pfam" id="PF00005">
    <property type="entry name" value="ABC_tran"/>
    <property type="match status" value="1"/>
</dbReference>
<evidence type="ECO:0000313" key="16">
    <source>
        <dbReference type="Proteomes" id="UP000182977"/>
    </source>
</evidence>
<evidence type="ECO:0000256" key="7">
    <source>
        <dbReference type="ARBA" id="ARBA00022840"/>
    </source>
</evidence>
<feature type="transmembrane region" description="Helical" evidence="11">
    <location>
        <begin position="294"/>
        <end position="311"/>
    </location>
</feature>
<dbReference type="InterPro" id="IPR027417">
    <property type="entry name" value="P-loop_NTPase"/>
</dbReference>
<evidence type="ECO:0000256" key="10">
    <source>
        <dbReference type="ARBA" id="ARBA00023251"/>
    </source>
</evidence>
<dbReference type="PROSITE" id="PS00211">
    <property type="entry name" value="ABC_TRANSPORTER_1"/>
    <property type="match status" value="1"/>
</dbReference>
<dbReference type="InterPro" id="IPR050763">
    <property type="entry name" value="ABC_transporter_ATP-binding"/>
</dbReference>
<evidence type="ECO:0000313" key="15">
    <source>
        <dbReference type="EMBL" id="SDU14725.1"/>
    </source>
</evidence>
<dbReference type="GO" id="GO:0005886">
    <property type="term" value="C:plasma membrane"/>
    <property type="evidence" value="ECO:0007669"/>
    <property type="project" value="UniProtKB-SubCell"/>
</dbReference>
<reference evidence="16" key="1">
    <citation type="submission" date="2016-10" db="EMBL/GenBank/DDBJ databases">
        <authorList>
            <person name="Varghese N."/>
            <person name="Submissions S."/>
        </authorList>
    </citation>
    <scope>NUCLEOTIDE SEQUENCE [LARGE SCALE GENOMIC DNA]</scope>
    <source>
        <strain evidence="16">DSM 45079</strain>
    </source>
</reference>
<evidence type="ECO:0000256" key="6">
    <source>
        <dbReference type="ARBA" id="ARBA00022741"/>
    </source>
</evidence>
<dbReference type="OrthoDB" id="9255971at2"/>
<dbReference type="SUPFAM" id="SSF52540">
    <property type="entry name" value="P-loop containing nucleoside triphosphate hydrolases"/>
    <property type="match status" value="1"/>
</dbReference>
<dbReference type="InterPro" id="IPR013525">
    <property type="entry name" value="ABC2_TM"/>
</dbReference>
<proteinExistence type="inferred from homology"/>
<dbReference type="GO" id="GO:0005524">
    <property type="term" value="F:ATP binding"/>
    <property type="evidence" value="ECO:0007669"/>
    <property type="project" value="UniProtKB-KW"/>
</dbReference>
<dbReference type="EMBL" id="LT629791">
    <property type="protein sequence ID" value="SDU14725.1"/>
    <property type="molecule type" value="Genomic_DNA"/>
</dbReference>
<sequence length="524" mass="56951">MNALAIEAEGLVKQYRGRTGTVDAVRGVDLSVAAGEVFGFLGPNGAGKSTTVRMLTTLLTITSGTARVAGIDVTADPDTVRRRIGVALQEAGLDSRQTGRELIVLQARLFGSSAAEAEQRAEELLELVELTDAADRRIKGYSGGMKRRLDLASALVHRPEVLFLDEPTTGLDPASRLGVWDEVRRINQRGTTVFLTTQYLEEADQLCERLAIIERRPHRPLRHAGVAEEGAARAAWAARRRPRPDAGRGVPRRHRTHPRTRGRRRPGGASMSALVQTELLGRRAIRESLRTPEALAPTLFIPVFFLVVNFGQAGDIFPSDSTPFLFGQTYAAFQLPSSLLLAASFGSAALYLVEDIEGGYFDKLRAAPVSRSALVLGRLIAEGLKTAVLTVALIIIALPFGVSIASGPLGFVLLLVLTSLWAMVFAGFMQLIALKTRSAAATNSGGLVFFPLLFLTPNFVPRELLTRPMEIAATFNPVTYVMEALRALILQELQWDVLARGFGVVAAFGALMLFLNIRLVRRYD</sequence>
<dbReference type="Pfam" id="PF01061">
    <property type="entry name" value="ABC2_membrane"/>
    <property type="match status" value="1"/>
</dbReference>
<dbReference type="InterPro" id="IPR047817">
    <property type="entry name" value="ABC2_TM_bact-type"/>
</dbReference>
<keyword evidence="16" id="KW-1185">Reference proteome</keyword>
<keyword evidence="5 11" id="KW-0812">Transmembrane</keyword>
<dbReference type="PROSITE" id="PS50893">
    <property type="entry name" value="ABC_TRANSPORTER_2"/>
    <property type="match status" value="1"/>
</dbReference>
<keyword evidence="10" id="KW-0046">Antibiotic resistance</keyword>
<evidence type="ECO:0000256" key="9">
    <source>
        <dbReference type="ARBA" id="ARBA00023136"/>
    </source>
</evidence>
<keyword evidence="7" id="KW-0067">ATP-binding</keyword>
<name>A0A1H2G574_9ACTN</name>
<dbReference type="STRING" id="419479.SAMN04488563_0298"/>
<dbReference type="GO" id="GO:0140359">
    <property type="term" value="F:ABC-type transporter activity"/>
    <property type="evidence" value="ECO:0007669"/>
    <property type="project" value="InterPro"/>
</dbReference>
<dbReference type="Gene3D" id="3.40.50.300">
    <property type="entry name" value="P-loop containing nucleotide triphosphate hydrolases"/>
    <property type="match status" value="1"/>
</dbReference>
<evidence type="ECO:0000256" key="4">
    <source>
        <dbReference type="ARBA" id="ARBA00022448"/>
    </source>
</evidence>
<evidence type="ECO:0000256" key="11">
    <source>
        <dbReference type="RuleBase" id="RU361157"/>
    </source>
</evidence>
<dbReference type="GO" id="GO:0016887">
    <property type="term" value="F:ATP hydrolysis activity"/>
    <property type="evidence" value="ECO:0007669"/>
    <property type="project" value="InterPro"/>
</dbReference>